<evidence type="ECO:0000313" key="3">
    <source>
        <dbReference type="Proteomes" id="UP001153269"/>
    </source>
</evidence>
<dbReference type="EMBL" id="CADEAL010001961">
    <property type="protein sequence ID" value="CAB1436953.1"/>
    <property type="molecule type" value="Genomic_DNA"/>
</dbReference>
<protein>
    <submittedName>
        <fullName evidence="2">Uncharacterized protein</fullName>
    </submittedName>
</protein>
<dbReference type="Proteomes" id="UP001153269">
    <property type="component" value="Unassembled WGS sequence"/>
</dbReference>
<sequence length="122" mass="12963">MTPYLPPVEVVERDEERGPERGHGGGEGDGDVPQENHVWRGRRGAGARAGSRVPGCGGTVSPAVPGGRSRFLVPPLRLHVRPSPRVVVPPEGRRSLPLGNCSTAEEMRLASPQGQHLGLIID</sequence>
<evidence type="ECO:0000313" key="2">
    <source>
        <dbReference type="EMBL" id="CAB1436953.1"/>
    </source>
</evidence>
<accession>A0A9N7UUK6</accession>
<name>A0A9N7UUK6_PLEPL</name>
<reference evidence="2" key="1">
    <citation type="submission" date="2020-03" db="EMBL/GenBank/DDBJ databases">
        <authorList>
            <person name="Weist P."/>
        </authorList>
    </citation>
    <scope>NUCLEOTIDE SEQUENCE</scope>
</reference>
<evidence type="ECO:0000256" key="1">
    <source>
        <dbReference type="SAM" id="MobiDB-lite"/>
    </source>
</evidence>
<feature type="compositionally biased region" description="Basic and acidic residues" evidence="1">
    <location>
        <begin position="10"/>
        <end position="26"/>
    </location>
</feature>
<gene>
    <name evidence="2" type="ORF">PLEPLA_LOCUS24986</name>
</gene>
<keyword evidence="3" id="KW-1185">Reference proteome</keyword>
<organism evidence="2 3">
    <name type="scientific">Pleuronectes platessa</name>
    <name type="common">European plaice</name>
    <dbReference type="NCBI Taxonomy" id="8262"/>
    <lineage>
        <taxon>Eukaryota</taxon>
        <taxon>Metazoa</taxon>
        <taxon>Chordata</taxon>
        <taxon>Craniata</taxon>
        <taxon>Vertebrata</taxon>
        <taxon>Euteleostomi</taxon>
        <taxon>Actinopterygii</taxon>
        <taxon>Neopterygii</taxon>
        <taxon>Teleostei</taxon>
        <taxon>Neoteleostei</taxon>
        <taxon>Acanthomorphata</taxon>
        <taxon>Carangaria</taxon>
        <taxon>Pleuronectiformes</taxon>
        <taxon>Pleuronectoidei</taxon>
        <taxon>Pleuronectidae</taxon>
        <taxon>Pleuronectes</taxon>
    </lineage>
</organism>
<feature type="region of interest" description="Disordered" evidence="1">
    <location>
        <begin position="1"/>
        <end position="68"/>
    </location>
</feature>
<dbReference type="AlphaFoldDB" id="A0A9N7UUK6"/>
<comment type="caution">
    <text evidence="2">The sequence shown here is derived from an EMBL/GenBank/DDBJ whole genome shotgun (WGS) entry which is preliminary data.</text>
</comment>
<proteinExistence type="predicted"/>